<evidence type="ECO:0000256" key="7">
    <source>
        <dbReference type="ARBA" id="ARBA00022827"/>
    </source>
</evidence>
<dbReference type="Pfam" id="PF02770">
    <property type="entry name" value="Acyl-CoA_dh_M"/>
    <property type="match status" value="1"/>
</dbReference>
<dbReference type="InterPro" id="IPR046373">
    <property type="entry name" value="Acyl-CoA_Oxase/DH_mid-dom_sf"/>
</dbReference>
<evidence type="ECO:0000256" key="8">
    <source>
        <dbReference type="ARBA" id="ARBA00022832"/>
    </source>
</evidence>
<dbReference type="FunFam" id="2.40.110.10:FF:000007">
    <property type="entry name" value="Medium-chain specific acyl-CoA dehydrogenase, mitochondrial"/>
    <property type="match status" value="1"/>
</dbReference>
<comment type="pathway">
    <text evidence="3">Lipid metabolism; mitochondrial fatty acid beta-oxidation.</text>
</comment>
<evidence type="ECO:0000259" key="14">
    <source>
        <dbReference type="Pfam" id="PF00441"/>
    </source>
</evidence>
<evidence type="ECO:0000256" key="9">
    <source>
        <dbReference type="ARBA" id="ARBA00022946"/>
    </source>
</evidence>
<dbReference type="Pfam" id="PF01906">
    <property type="entry name" value="YbjQ_1"/>
    <property type="match status" value="2"/>
</dbReference>
<dbReference type="PANTHER" id="PTHR48083">
    <property type="entry name" value="MEDIUM-CHAIN SPECIFIC ACYL-COA DEHYDROGENASE, MITOCHONDRIAL-RELATED"/>
    <property type="match status" value="1"/>
</dbReference>
<evidence type="ECO:0000256" key="11">
    <source>
        <dbReference type="ARBA" id="ARBA00023098"/>
    </source>
</evidence>
<keyword evidence="11" id="KW-0443">Lipid metabolism</keyword>
<dbReference type="Pfam" id="PF02771">
    <property type="entry name" value="Acyl-CoA_dh_N"/>
    <property type="match status" value="1"/>
</dbReference>
<dbReference type="InterPro" id="IPR050741">
    <property type="entry name" value="Acyl-CoA_dehydrogenase"/>
</dbReference>
<sequence>MDAVDSLMLITTADEIPGKKIVHLGHVFGITVRARNIGVSLGAGLRSLAGGEVAAFTKNFEQSRRQALDRMIGMAHSRGADAIVAMRFDSTGQQQFSEVCAYGTAVKYVNDTSQTLNRMIVTTAESVPGYQSSNMNHVLGVCVLWPGNPLQEFTRARRRAITEMEKDASRFGADAIVAVRYDSTVNSGTYHYSQSTLTKMSFLARSTTARAASSLAVKRTALTGQRGFASEAAAAGLGPSFKLSEDQEAYQELARRFTAENIIPAARHHDETMEYPWKIIKDAHAAGLVNTHIPEEYGGAGLSLLEGALVTEELAYGCSGIQTAIEANGLAEAPLLVAGSHELKQKYLGRMTEEPLVASYCVTEPGAGSDVANITTKAEKKGDKWILNGTKMWITNGGHANWFFVLAKTDPTQKANKSMTGFIVDGDSAGIIRGRKEINMGQRCSDTRMITFENVEVPEENVIGKPGDGFKIAMGAFDITRPLIAAGATGVASRALSEAATYAHERKTMGRPIIQHQAIAFTLADMAVRVEASRNLTWRAAATKDAGERNSYFASVAKVFASNSAVRNADEGLSILGGAGYNTEYPLEKLYRDSKIFEIYEGPTQIQKLIISRFIEQRFKP</sequence>
<evidence type="ECO:0000259" key="16">
    <source>
        <dbReference type="Pfam" id="PF02771"/>
    </source>
</evidence>
<evidence type="ECO:0000256" key="6">
    <source>
        <dbReference type="ARBA" id="ARBA00022630"/>
    </source>
</evidence>
<dbReference type="InterPro" id="IPR006091">
    <property type="entry name" value="Acyl-CoA_Oxase/DH_mid-dom"/>
</dbReference>
<comment type="similarity">
    <text evidence="4 13">Belongs to the acyl-CoA dehydrogenase family.</text>
</comment>
<gene>
    <name evidence="17" type="ORF">FA14DRAFT_189050</name>
</gene>
<dbReference type="OrthoDB" id="9988775at2759"/>
<dbReference type="InterPro" id="IPR009075">
    <property type="entry name" value="AcylCo_DH/oxidase_C"/>
</dbReference>
<evidence type="ECO:0000256" key="1">
    <source>
        <dbReference type="ARBA" id="ARBA00001974"/>
    </source>
</evidence>
<dbReference type="Pfam" id="PF00441">
    <property type="entry name" value="Acyl-CoA_dh_1"/>
    <property type="match status" value="1"/>
</dbReference>
<feature type="domain" description="Acyl-CoA dehydrogenase/oxidase C-terminal" evidence="14">
    <location>
        <begin position="467"/>
        <end position="614"/>
    </location>
</feature>
<keyword evidence="10 13" id="KW-0560">Oxidoreductase</keyword>
<evidence type="ECO:0000256" key="10">
    <source>
        <dbReference type="ARBA" id="ARBA00023002"/>
    </source>
</evidence>
<dbReference type="SUPFAM" id="SSF56645">
    <property type="entry name" value="Acyl-CoA dehydrogenase NM domain-like"/>
    <property type="match status" value="1"/>
</dbReference>
<dbReference type="SUPFAM" id="SSF117782">
    <property type="entry name" value="YbjQ-like"/>
    <property type="match status" value="2"/>
</dbReference>
<reference evidence="17 18" key="1">
    <citation type="journal article" date="2018" name="Mol. Biol. Evol.">
        <title>Broad Genomic Sampling Reveals a Smut Pathogenic Ancestry of the Fungal Clade Ustilaginomycotina.</title>
        <authorList>
            <person name="Kijpornyongpan T."/>
            <person name="Mondo S.J."/>
            <person name="Barry K."/>
            <person name="Sandor L."/>
            <person name="Lee J."/>
            <person name="Lipzen A."/>
            <person name="Pangilinan J."/>
            <person name="LaButti K."/>
            <person name="Hainaut M."/>
            <person name="Henrissat B."/>
            <person name="Grigoriev I.V."/>
            <person name="Spatafora J.W."/>
            <person name="Aime M.C."/>
        </authorList>
    </citation>
    <scope>NUCLEOTIDE SEQUENCE [LARGE SCALE GENOMIC DNA]</scope>
    <source>
        <strain evidence="17 18">MCA 3882</strain>
    </source>
</reference>
<dbReference type="InParanoid" id="A0A316VHQ2"/>
<dbReference type="InterPro" id="IPR009100">
    <property type="entry name" value="AcylCoA_DH/oxidase_NM_dom_sf"/>
</dbReference>
<comment type="subcellular location">
    <subcellularLocation>
        <location evidence="2">Mitochondrion matrix</location>
    </subcellularLocation>
</comment>
<dbReference type="InterPro" id="IPR037069">
    <property type="entry name" value="AcylCoA_DH/ox_N_sf"/>
</dbReference>
<dbReference type="GO" id="GO:0051793">
    <property type="term" value="P:medium-chain fatty acid catabolic process"/>
    <property type="evidence" value="ECO:0007669"/>
    <property type="project" value="TreeGrafter"/>
</dbReference>
<dbReference type="GO" id="GO:0050660">
    <property type="term" value="F:flavin adenine dinucleotide binding"/>
    <property type="evidence" value="ECO:0007669"/>
    <property type="project" value="InterPro"/>
</dbReference>
<name>A0A316VHQ2_9BASI</name>
<dbReference type="FunFam" id="1.10.540.10:FF:000010">
    <property type="entry name" value="Medium-chain specific acyl-CoA dehydrogenase, mitochondrial"/>
    <property type="match status" value="1"/>
</dbReference>
<dbReference type="EC" id="1.3.8.7" evidence="5"/>
<evidence type="ECO:0000256" key="2">
    <source>
        <dbReference type="ARBA" id="ARBA00004305"/>
    </source>
</evidence>
<dbReference type="STRING" id="1280837.A0A316VHQ2"/>
<dbReference type="Gene3D" id="1.10.540.10">
    <property type="entry name" value="Acyl-CoA dehydrogenase/oxidase, N-terminal domain"/>
    <property type="match status" value="1"/>
</dbReference>
<dbReference type="InterPro" id="IPR035439">
    <property type="entry name" value="UPF0145_dom_sf"/>
</dbReference>
<keyword evidence="6 13" id="KW-0285">Flavoprotein</keyword>
<evidence type="ECO:0000313" key="18">
    <source>
        <dbReference type="Proteomes" id="UP000245771"/>
    </source>
</evidence>
<evidence type="ECO:0000256" key="4">
    <source>
        <dbReference type="ARBA" id="ARBA00009347"/>
    </source>
</evidence>
<dbReference type="InterPro" id="IPR013786">
    <property type="entry name" value="AcylCoA_DH/ox_N"/>
</dbReference>
<evidence type="ECO:0000256" key="5">
    <source>
        <dbReference type="ARBA" id="ARBA00012033"/>
    </source>
</evidence>
<dbReference type="Gene3D" id="3.30.110.70">
    <property type="entry name" value="Hypothetical protein apc22750. Chain B"/>
    <property type="match status" value="2"/>
</dbReference>
<keyword evidence="8" id="KW-0276">Fatty acid metabolism</keyword>
<dbReference type="RefSeq" id="XP_025355337.1">
    <property type="nucleotide sequence ID" value="XM_025501695.1"/>
</dbReference>
<dbReference type="EMBL" id="KZ819603">
    <property type="protein sequence ID" value="PWN35035.1"/>
    <property type="molecule type" value="Genomic_DNA"/>
</dbReference>
<keyword evidence="18" id="KW-1185">Reference proteome</keyword>
<dbReference type="Gene3D" id="1.20.140.10">
    <property type="entry name" value="Butyryl-CoA Dehydrogenase, subunit A, domain 3"/>
    <property type="match status" value="1"/>
</dbReference>
<keyword evidence="7 13" id="KW-0274">FAD</keyword>
<dbReference type="HAMAP" id="MF_00338">
    <property type="entry name" value="UPF0145"/>
    <property type="match status" value="1"/>
</dbReference>
<feature type="domain" description="Acyl-CoA dehydrogenase/oxidase N-terminal" evidence="16">
    <location>
        <begin position="244"/>
        <end position="353"/>
    </location>
</feature>
<comment type="cofactor">
    <cofactor evidence="1 13">
        <name>FAD</name>
        <dbReference type="ChEBI" id="CHEBI:57692"/>
    </cofactor>
</comment>
<keyword evidence="12" id="KW-0496">Mitochondrion</keyword>
<evidence type="ECO:0000256" key="3">
    <source>
        <dbReference type="ARBA" id="ARBA00005198"/>
    </source>
</evidence>
<dbReference type="Gene3D" id="2.40.110.10">
    <property type="entry name" value="Butyryl-CoA Dehydrogenase, subunit A, domain 2"/>
    <property type="match status" value="1"/>
</dbReference>
<evidence type="ECO:0000256" key="13">
    <source>
        <dbReference type="RuleBase" id="RU362125"/>
    </source>
</evidence>
<dbReference type="AlphaFoldDB" id="A0A316VHQ2"/>
<evidence type="ECO:0000256" key="12">
    <source>
        <dbReference type="ARBA" id="ARBA00023128"/>
    </source>
</evidence>
<dbReference type="GeneID" id="37023476"/>
<dbReference type="SUPFAM" id="SSF47203">
    <property type="entry name" value="Acyl-CoA dehydrogenase C-terminal domain-like"/>
    <property type="match status" value="1"/>
</dbReference>
<evidence type="ECO:0000313" key="17">
    <source>
        <dbReference type="EMBL" id="PWN35035.1"/>
    </source>
</evidence>
<evidence type="ECO:0000259" key="15">
    <source>
        <dbReference type="Pfam" id="PF02770"/>
    </source>
</evidence>
<dbReference type="GO" id="GO:0070991">
    <property type="term" value="F:medium-chain fatty acyl-CoA dehydrogenase activity"/>
    <property type="evidence" value="ECO:0007669"/>
    <property type="project" value="UniProtKB-EC"/>
</dbReference>
<protein>
    <recommendedName>
        <fullName evidence="5">medium-chain acyl-CoA dehydrogenase</fullName>
        <ecNumber evidence="5">1.3.8.7</ecNumber>
    </recommendedName>
</protein>
<dbReference type="Proteomes" id="UP000245771">
    <property type="component" value="Unassembled WGS sequence"/>
</dbReference>
<accession>A0A316VHQ2</accession>
<dbReference type="FunFam" id="1.20.140.10:FF:000011">
    <property type="entry name" value="Medium-chain specific acyl-CoA dehydrogenase, mitochondrial"/>
    <property type="match status" value="1"/>
</dbReference>
<keyword evidence="9" id="KW-0809">Transit peptide</keyword>
<dbReference type="InterPro" id="IPR002765">
    <property type="entry name" value="UPF0145_YbjQ-like"/>
</dbReference>
<dbReference type="InterPro" id="IPR036250">
    <property type="entry name" value="AcylCo_DH-like_C"/>
</dbReference>
<organism evidence="17 18">
    <name type="scientific">Meira miltonrushii</name>
    <dbReference type="NCBI Taxonomy" id="1280837"/>
    <lineage>
        <taxon>Eukaryota</taxon>
        <taxon>Fungi</taxon>
        <taxon>Dikarya</taxon>
        <taxon>Basidiomycota</taxon>
        <taxon>Ustilaginomycotina</taxon>
        <taxon>Exobasidiomycetes</taxon>
        <taxon>Exobasidiales</taxon>
        <taxon>Brachybasidiaceae</taxon>
        <taxon>Meira</taxon>
    </lineage>
</organism>
<dbReference type="PANTHER" id="PTHR48083:SF2">
    <property type="entry name" value="MEDIUM-CHAIN SPECIFIC ACYL-COA DEHYDROGENASE, MITOCHONDRIAL"/>
    <property type="match status" value="1"/>
</dbReference>
<proteinExistence type="inferred from homology"/>
<feature type="domain" description="Acyl-CoA oxidase/dehydrogenase middle" evidence="15">
    <location>
        <begin position="360"/>
        <end position="455"/>
    </location>
</feature>
<dbReference type="GO" id="GO:0005759">
    <property type="term" value="C:mitochondrial matrix"/>
    <property type="evidence" value="ECO:0007669"/>
    <property type="project" value="UniProtKB-SubCell"/>
</dbReference>